<keyword evidence="3" id="KW-0812">Transmembrane</keyword>
<accession>A0A427XM19</accession>
<comment type="caution">
    <text evidence="4">The sequence shown here is derived from an EMBL/GenBank/DDBJ whole genome shotgun (WGS) entry which is preliminary data.</text>
</comment>
<reference evidence="4 5" key="1">
    <citation type="submission" date="2018-11" db="EMBL/GenBank/DDBJ databases">
        <title>Genome sequence of Apiotrichum porosum DSM 27194.</title>
        <authorList>
            <person name="Aliyu H."/>
            <person name="Gorte O."/>
            <person name="Ochsenreither K."/>
        </authorList>
    </citation>
    <scope>NUCLEOTIDE SEQUENCE [LARGE SCALE GENOMIC DNA]</scope>
    <source>
        <strain evidence="4 5">DSM 27194</strain>
    </source>
</reference>
<evidence type="ECO:0000256" key="3">
    <source>
        <dbReference type="SAM" id="Phobius"/>
    </source>
</evidence>
<feature type="region of interest" description="Disordered" evidence="2">
    <location>
        <begin position="878"/>
        <end position="905"/>
    </location>
</feature>
<evidence type="ECO:0000256" key="1">
    <source>
        <dbReference type="SAM" id="Coils"/>
    </source>
</evidence>
<dbReference type="AlphaFoldDB" id="A0A427XM19"/>
<feature type="region of interest" description="Disordered" evidence="2">
    <location>
        <begin position="628"/>
        <end position="669"/>
    </location>
</feature>
<evidence type="ECO:0000256" key="2">
    <source>
        <dbReference type="SAM" id="MobiDB-lite"/>
    </source>
</evidence>
<gene>
    <name evidence="4" type="ORF">EHS24_009526</name>
</gene>
<evidence type="ECO:0000313" key="4">
    <source>
        <dbReference type="EMBL" id="RSH79863.1"/>
    </source>
</evidence>
<dbReference type="STRING" id="105984.A0A427XM19"/>
<evidence type="ECO:0000313" key="5">
    <source>
        <dbReference type="Proteomes" id="UP000279236"/>
    </source>
</evidence>
<keyword evidence="3" id="KW-0472">Membrane</keyword>
<keyword evidence="5" id="KW-1185">Reference proteome</keyword>
<feature type="compositionally biased region" description="Polar residues" evidence="2">
    <location>
        <begin position="747"/>
        <end position="770"/>
    </location>
</feature>
<evidence type="ECO:0008006" key="6">
    <source>
        <dbReference type="Google" id="ProtNLM"/>
    </source>
</evidence>
<dbReference type="RefSeq" id="XP_028474972.1">
    <property type="nucleotide sequence ID" value="XM_028624804.1"/>
</dbReference>
<organism evidence="4 5">
    <name type="scientific">Apiotrichum porosum</name>
    <dbReference type="NCBI Taxonomy" id="105984"/>
    <lineage>
        <taxon>Eukaryota</taxon>
        <taxon>Fungi</taxon>
        <taxon>Dikarya</taxon>
        <taxon>Basidiomycota</taxon>
        <taxon>Agaricomycotina</taxon>
        <taxon>Tremellomycetes</taxon>
        <taxon>Trichosporonales</taxon>
        <taxon>Trichosporonaceae</taxon>
        <taxon>Apiotrichum</taxon>
    </lineage>
</organism>
<feature type="coiled-coil region" evidence="1">
    <location>
        <begin position="491"/>
        <end position="525"/>
    </location>
</feature>
<name>A0A427XM19_9TREE</name>
<feature type="region of interest" description="Disordered" evidence="2">
    <location>
        <begin position="938"/>
        <end position="1009"/>
    </location>
</feature>
<feature type="transmembrane region" description="Helical" evidence="3">
    <location>
        <begin position="64"/>
        <end position="82"/>
    </location>
</feature>
<dbReference type="EMBL" id="RSCE01000009">
    <property type="protein sequence ID" value="RSH79863.1"/>
    <property type="molecule type" value="Genomic_DNA"/>
</dbReference>
<protein>
    <recommendedName>
        <fullName evidence="6">Proteophosphoglycan ppg4</fullName>
    </recommendedName>
</protein>
<feature type="region of interest" description="Disordered" evidence="2">
    <location>
        <begin position="712"/>
        <end position="779"/>
    </location>
</feature>
<dbReference type="GeneID" id="39594069"/>
<dbReference type="Proteomes" id="UP000279236">
    <property type="component" value="Unassembled WGS sequence"/>
</dbReference>
<keyword evidence="3" id="KW-1133">Transmembrane helix</keyword>
<sequence>MPSSLLRAGIAALFDRSRGAVAAITGAGGPGAADDDAVTGPLAPSWLVHGGWASPDAFTDVRRLLFYAAACVMLLVLVAVTCPTDLSFRSHLTELAFRRHLAHIRSSDEPETDARNSSTPPNGVSASASGGNHTGSDTPPIAPFRFANHVAISLRTPSLCYQSYFFFAIALSAAPRPPAYLSDPVPSKAAKNAGPPPPEPALVYLGVLGHWFMLGQVPALLQWAWRLVRIGRRDKARKKSSALDRPGVLEMRAVLPNKDETTAPTSTRPSALVPKLLFKNDSYKDLTDLLPLHSGSSILPQGGSLVPEPRSRRGSIVNLIATPPTPPTLEGGAPAIEVSSPVLTALKAELATAQSVLAELQAQLTTHDEAVAASQGHLQSTLDELRQRRKEDDAERQDLKSKAKTLDDQKRQAEGARRESEKRLKTVESIRDGIQAKITTALGEIEELKENMELSRHNITIVHQEAARHLVETRQAVDDKTTELGVIEAEVVEAEQVNETLCQRVKDAEDKLKSAEIAAVEARKMAPEEEMMLMAAAYEAVASETYLHGQRQNQADSQWVSQAAAYMAEAGFPHLDQSYTARPTQSAASGYGHLARAHPNNASYRSLVEKNISATAADKKLADVSGFEDFGPGASRSLARPTTPSLQTDDIDDQGSPSGPMSASFPDSWLPQGLVRSLEGDVTPLEGASEVAPSDDEGLYASHTIMHEDAVADDSGSDSDLGSPHWPTSAREHFDEYAVPGPRSRRVTPTSRLLPNGQPAMSGSASTLPGMNSTSTSNAANSAAASSMAAASSRRWFSTSPSSENVSSSFNLFSTGGMPGGLGSSDSLPLGFESPFAPSASEKRALKWPLLGKARWGGGGTNGNAANGLDEITQSLKEDQQLSTSPSLSLMGFGSSPPATAAQTSLSAEELFNRVPADSAPTQHASLAPGRSPWLSARPFGYGNNNTNNSNANGHGLGHGSQNQASHAHHTRVSMDEEAGLAGMSGADMARPPPERKPSFRFFSLRKGA</sequence>
<proteinExistence type="predicted"/>
<feature type="compositionally biased region" description="Low complexity" evidence="2">
    <location>
        <begin position="941"/>
        <end position="954"/>
    </location>
</feature>
<feature type="region of interest" description="Disordered" evidence="2">
    <location>
        <begin position="106"/>
        <end position="136"/>
    </location>
</feature>
<keyword evidence="1" id="KW-0175">Coiled coil</keyword>
<feature type="compositionally biased region" description="Polar residues" evidence="2">
    <location>
        <begin position="115"/>
        <end position="136"/>
    </location>
</feature>
<feature type="region of interest" description="Disordered" evidence="2">
    <location>
        <begin position="386"/>
        <end position="424"/>
    </location>
</feature>
<dbReference type="OrthoDB" id="2548929at2759"/>